<evidence type="ECO:0000313" key="10">
    <source>
        <dbReference type="Proteomes" id="UP000236173"/>
    </source>
</evidence>
<protein>
    <recommendedName>
        <fullName evidence="2">histidine kinase</fullName>
        <ecNumber evidence="2">2.7.13.3</ecNumber>
    </recommendedName>
</protein>
<feature type="domain" description="Histidine kinase" evidence="8">
    <location>
        <begin position="246"/>
        <end position="436"/>
    </location>
</feature>
<dbReference type="GO" id="GO:0004673">
    <property type="term" value="F:protein histidine kinase activity"/>
    <property type="evidence" value="ECO:0007669"/>
    <property type="project" value="UniProtKB-EC"/>
</dbReference>
<dbReference type="GO" id="GO:0005524">
    <property type="term" value="F:ATP binding"/>
    <property type="evidence" value="ECO:0007669"/>
    <property type="project" value="UniProtKB-KW"/>
</dbReference>
<evidence type="ECO:0000256" key="5">
    <source>
        <dbReference type="ARBA" id="ARBA00022741"/>
    </source>
</evidence>
<keyword evidence="4 9" id="KW-0808">Transferase</keyword>
<dbReference type="InterPro" id="IPR011495">
    <property type="entry name" value="Sig_transdc_His_kin_sub2_dim/P"/>
</dbReference>
<dbReference type="EMBL" id="BEHT01000002">
    <property type="protein sequence ID" value="GBC97737.1"/>
    <property type="molecule type" value="Genomic_DNA"/>
</dbReference>
<evidence type="ECO:0000256" key="6">
    <source>
        <dbReference type="ARBA" id="ARBA00022777"/>
    </source>
</evidence>
<comment type="caution">
    <text evidence="9">The sequence shown here is derived from an EMBL/GenBank/DDBJ whole genome shotgun (WGS) entry which is preliminary data.</text>
</comment>
<dbReference type="SUPFAM" id="SSF55874">
    <property type="entry name" value="ATPase domain of HSP90 chaperone/DNA topoisomerase II/histidine kinase"/>
    <property type="match status" value="1"/>
</dbReference>
<dbReference type="Gene3D" id="3.30.565.10">
    <property type="entry name" value="Histidine kinase-like ATPase, C-terminal domain"/>
    <property type="match status" value="1"/>
</dbReference>
<evidence type="ECO:0000256" key="2">
    <source>
        <dbReference type="ARBA" id="ARBA00012438"/>
    </source>
</evidence>
<dbReference type="PROSITE" id="PS50109">
    <property type="entry name" value="HIS_KIN"/>
    <property type="match status" value="1"/>
</dbReference>
<dbReference type="InterPro" id="IPR005467">
    <property type="entry name" value="His_kinase_dom"/>
</dbReference>
<dbReference type="InterPro" id="IPR003594">
    <property type="entry name" value="HATPase_dom"/>
</dbReference>
<name>A0A2H5X9F2_9BACT</name>
<dbReference type="Pfam" id="PF02518">
    <property type="entry name" value="HATPase_c"/>
    <property type="match status" value="1"/>
</dbReference>
<gene>
    <name evidence="9" type="primary">pdtaS</name>
    <name evidence="9" type="ORF">HRbin17_00226</name>
</gene>
<evidence type="ECO:0000259" key="8">
    <source>
        <dbReference type="PROSITE" id="PS50109"/>
    </source>
</evidence>
<dbReference type="InterPro" id="IPR036890">
    <property type="entry name" value="HATPase_C_sf"/>
</dbReference>
<dbReference type="EC" id="2.7.13.3" evidence="2"/>
<dbReference type="Proteomes" id="UP000236173">
    <property type="component" value="Unassembled WGS sequence"/>
</dbReference>
<dbReference type="PANTHER" id="PTHR41523:SF8">
    <property type="entry name" value="ETHYLENE RESPONSE SENSOR PROTEIN"/>
    <property type="match status" value="1"/>
</dbReference>
<dbReference type="SMART" id="SM00387">
    <property type="entry name" value="HATPase_c"/>
    <property type="match status" value="1"/>
</dbReference>
<dbReference type="PANTHER" id="PTHR41523">
    <property type="entry name" value="TWO-COMPONENT SYSTEM SENSOR PROTEIN"/>
    <property type="match status" value="1"/>
</dbReference>
<dbReference type="Pfam" id="PF07568">
    <property type="entry name" value="HisKA_2"/>
    <property type="match status" value="1"/>
</dbReference>
<evidence type="ECO:0000313" key="9">
    <source>
        <dbReference type="EMBL" id="GBC97737.1"/>
    </source>
</evidence>
<sequence length="436" mass="47798">MVAPSAFHHRATKAVTLPLTHEPLPEAAVALAQRYGLGDVTLPAFALQTLTALGNGDGRLLARRGDAFVTLLAARQGKWDERVIGKTIAVVEEPFAAQVHRKRNMVIAPLGLVRGVEPVTHCAALIASVPSPPLVVVVDLPLLETHPVPAWRFPHRLLASIAKATWGDVVPSQLLAWAVQGRSGVSIWDATGRRRWGDAALSLDDVPYGLTVTDRAVWLRTDAGTVGRLQQKAVPLLRGYALLRSEVHHRVKNDLQSVISWLRLQARTTPVDTAKQVLLEAAERLRTFATVHDLLARERGESVALRELIWQLAHAVVEQARHEGKQVRFTLLSPEIRLSPKQASALAAALHELLRNACKHAFERDGTLAVQVTETDGMWRIEVTDDGKGFDPQSLSVPTLGLTIVRNLIEQDLNGRVEIQSAQGQGTTVRLFVPRR</sequence>
<evidence type="ECO:0000256" key="4">
    <source>
        <dbReference type="ARBA" id="ARBA00022679"/>
    </source>
</evidence>
<reference evidence="10" key="1">
    <citation type="submission" date="2017-09" db="EMBL/GenBank/DDBJ databases">
        <title>Metaegenomics of thermophilic ammonia-oxidizing enrichment culture.</title>
        <authorList>
            <person name="Kato S."/>
            <person name="Suzuki K."/>
        </authorList>
    </citation>
    <scope>NUCLEOTIDE SEQUENCE [LARGE SCALE GENOMIC DNA]</scope>
</reference>
<evidence type="ECO:0000256" key="3">
    <source>
        <dbReference type="ARBA" id="ARBA00022553"/>
    </source>
</evidence>
<accession>A0A2H5X9F2</accession>
<comment type="catalytic activity">
    <reaction evidence="1">
        <text>ATP + protein L-histidine = ADP + protein N-phospho-L-histidine.</text>
        <dbReference type="EC" id="2.7.13.3"/>
    </reaction>
</comment>
<keyword evidence="3" id="KW-0597">Phosphoprotein</keyword>
<proteinExistence type="predicted"/>
<keyword evidence="7" id="KW-0067">ATP-binding</keyword>
<keyword evidence="5" id="KW-0547">Nucleotide-binding</keyword>
<keyword evidence="6 9" id="KW-0418">Kinase</keyword>
<evidence type="ECO:0000256" key="7">
    <source>
        <dbReference type="ARBA" id="ARBA00022840"/>
    </source>
</evidence>
<organism evidence="9 10">
    <name type="scientific">Candidatus Fervidibacter japonicus</name>
    <dbReference type="NCBI Taxonomy" id="2035412"/>
    <lineage>
        <taxon>Bacteria</taxon>
        <taxon>Candidatus Fervidibacterota</taxon>
        <taxon>Candidatus Fervidibacter</taxon>
    </lineage>
</organism>
<evidence type="ECO:0000256" key="1">
    <source>
        <dbReference type="ARBA" id="ARBA00000085"/>
    </source>
</evidence>
<dbReference type="AlphaFoldDB" id="A0A2H5X9F2"/>